<dbReference type="Pfam" id="PF00089">
    <property type="entry name" value="Trypsin"/>
    <property type="match status" value="1"/>
</dbReference>
<comment type="similarity">
    <text evidence="2">Belongs to the peptidase S1 family. CLIP subfamily.</text>
</comment>
<evidence type="ECO:0000313" key="5">
    <source>
        <dbReference type="Proteomes" id="UP001623349"/>
    </source>
</evidence>
<dbReference type="Gene3D" id="2.40.10.10">
    <property type="entry name" value="Trypsin-like serine proteases"/>
    <property type="match status" value="2"/>
</dbReference>
<dbReference type="PANTHER" id="PTHR24256">
    <property type="entry name" value="TRYPTASE-RELATED"/>
    <property type="match status" value="1"/>
</dbReference>
<dbReference type="Proteomes" id="UP001623349">
    <property type="component" value="Unassembled WGS sequence"/>
</dbReference>
<protein>
    <submittedName>
        <fullName evidence="4">Mast cell protease-11</fullName>
    </submittedName>
</protein>
<name>A0ABQ0FN87_APOSI</name>
<gene>
    <name evidence="4" type="ORF">APTSU1_001595100</name>
</gene>
<dbReference type="SMART" id="SM00020">
    <property type="entry name" value="Tryp_SPc"/>
    <property type="match status" value="1"/>
</dbReference>
<dbReference type="InterPro" id="IPR051487">
    <property type="entry name" value="Ser/Thr_Proteases_Immune/Dev"/>
</dbReference>
<evidence type="ECO:0000259" key="3">
    <source>
        <dbReference type="PROSITE" id="PS50240"/>
    </source>
</evidence>
<feature type="domain" description="Peptidase S1" evidence="3">
    <location>
        <begin position="1"/>
        <end position="172"/>
    </location>
</feature>
<accession>A0ABQ0FN87</accession>
<evidence type="ECO:0000256" key="1">
    <source>
        <dbReference type="ARBA" id="ARBA00023157"/>
    </source>
</evidence>
<dbReference type="GO" id="GO:0008233">
    <property type="term" value="F:peptidase activity"/>
    <property type="evidence" value="ECO:0007669"/>
    <property type="project" value="UniProtKB-KW"/>
</dbReference>
<evidence type="ECO:0000256" key="2">
    <source>
        <dbReference type="ARBA" id="ARBA00024195"/>
    </source>
</evidence>
<organism evidence="4 5">
    <name type="scientific">Apodemus speciosus</name>
    <name type="common">Large Japanese field mouse</name>
    <dbReference type="NCBI Taxonomy" id="105296"/>
    <lineage>
        <taxon>Eukaryota</taxon>
        <taxon>Metazoa</taxon>
        <taxon>Chordata</taxon>
        <taxon>Craniata</taxon>
        <taxon>Vertebrata</taxon>
        <taxon>Euteleostomi</taxon>
        <taxon>Mammalia</taxon>
        <taxon>Eutheria</taxon>
        <taxon>Euarchontoglires</taxon>
        <taxon>Glires</taxon>
        <taxon>Rodentia</taxon>
        <taxon>Myomorpha</taxon>
        <taxon>Muroidea</taxon>
        <taxon>Muridae</taxon>
        <taxon>Murinae</taxon>
        <taxon>Apodemus</taxon>
    </lineage>
</organism>
<dbReference type="InterPro" id="IPR043504">
    <property type="entry name" value="Peptidase_S1_PA_chymotrypsin"/>
</dbReference>
<dbReference type="GO" id="GO:0006508">
    <property type="term" value="P:proteolysis"/>
    <property type="evidence" value="ECO:0007669"/>
    <property type="project" value="UniProtKB-KW"/>
</dbReference>
<keyword evidence="4" id="KW-0378">Hydrolase</keyword>
<dbReference type="EMBL" id="BAAFST010000017">
    <property type="protein sequence ID" value="GAB1300713.1"/>
    <property type="molecule type" value="Genomic_DNA"/>
</dbReference>
<comment type="caution">
    <text evidence="4">The sequence shown here is derived from an EMBL/GenBank/DDBJ whole genome shotgun (WGS) entry which is preliminary data.</text>
</comment>
<sequence length="172" mass="19214">METCDLRVQVGQLRLYENDQLMKVAKIICHPKFSEKLSAPGGADIALLKLDTPVVLSEHVRLVSLPVASQRISSKKTCWVAGWGDIENHRPLPLPYHLREVEVPIVDNRDCEQKYRTNSSLDNTTRVIKDDMLRAGMEGPDSCQLTALAVLSRLSLPCPGCWHPLNLASQEC</sequence>
<proteinExistence type="inferred from homology"/>
<dbReference type="SUPFAM" id="SSF50494">
    <property type="entry name" value="Trypsin-like serine proteases"/>
    <property type="match status" value="1"/>
</dbReference>
<reference evidence="4 5" key="1">
    <citation type="submission" date="2024-08" db="EMBL/GenBank/DDBJ databases">
        <title>The draft genome of Apodemus speciosus.</title>
        <authorList>
            <person name="Nabeshima K."/>
            <person name="Suzuki S."/>
            <person name="Onuma M."/>
        </authorList>
    </citation>
    <scope>NUCLEOTIDE SEQUENCE [LARGE SCALE GENOMIC DNA]</scope>
    <source>
        <strain evidence="4">IB14-021</strain>
    </source>
</reference>
<keyword evidence="5" id="KW-1185">Reference proteome</keyword>
<keyword evidence="1" id="KW-1015">Disulfide bond</keyword>
<dbReference type="InterPro" id="IPR009003">
    <property type="entry name" value="Peptidase_S1_PA"/>
</dbReference>
<dbReference type="PROSITE" id="PS50240">
    <property type="entry name" value="TRYPSIN_DOM"/>
    <property type="match status" value="1"/>
</dbReference>
<keyword evidence="4" id="KW-0645">Protease</keyword>
<dbReference type="InterPro" id="IPR001254">
    <property type="entry name" value="Trypsin_dom"/>
</dbReference>
<evidence type="ECO:0000313" key="4">
    <source>
        <dbReference type="EMBL" id="GAB1300713.1"/>
    </source>
</evidence>